<proteinExistence type="predicted"/>
<reference evidence="2" key="2">
    <citation type="journal article" date="2007" name="PLoS Biol.">
        <title>Survey sequencing and comparative analysis of the elephant shark (Callorhinchus milii) genome.</title>
        <authorList>
            <person name="Venkatesh B."/>
            <person name="Kirkness E.F."/>
            <person name="Loh Y.H."/>
            <person name="Halpern A.L."/>
            <person name="Lee A.P."/>
            <person name="Johnson J."/>
            <person name="Dandona N."/>
            <person name="Viswanathan L.D."/>
            <person name="Tay A."/>
            <person name="Venter J.C."/>
            <person name="Strausberg R.L."/>
            <person name="Brenner S."/>
        </authorList>
    </citation>
    <scope>NUCLEOTIDE SEQUENCE [LARGE SCALE GENOMIC DNA]</scope>
</reference>
<accession>A0A4W3GQY5</accession>
<protein>
    <recommendedName>
        <fullName evidence="3">Phorbol-ester/DAG-type domain-containing protein</fullName>
    </recommendedName>
</protein>
<dbReference type="GeneTree" id="ENSGT00940000156152"/>
<name>A0A4W3GQY5_CALMI</name>
<dbReference type="Ensembl" id="ENSCMIT00000005612.1">
    <property type="protein sequence ID" value="ENSCMIP00000005425.1"/>
    <property type="gene ID" value="ENSCMIG00000003150.1"/>
</dbReference>
<evidence type="ECO:0000313" key="2">
    <source>
        <dbReference type="Proteomes" id="UP000314986"/>
    </source>
</evidence>
<dbReference type="Proteomes" id="UP000314986">
    <property type="component" value="Unassembled WGS sequence"/>
</dbReference>
<dbReference type="InParanoid" id="A0A4W3GQY5"/>
<dbReference type="AlphaFoldDB" id="A0A4W3GQY5"/>
<reference evidence="1" key="5">
    <citation type="submission" date="2025-09" db="UniProtKB">
        <authorList>
            <consortium name="Ensembl"/>
        </authorList>
    </citation>
    <scope>IDENTIFICATION</scope>
</reference>
<reference evidence="1" key="4">
    <citation type="submission" date="2025-08" db="UniProtKB">
        <authorList>
            <consortium name="Ensembl"/>
        </authorList>
    </citation>
    <scope>IDENTIFICATION</scope>
</reference>
<dbReference type="Gene3D" id="3.30.60.20">
    <property type="match status" value="1"/>
</dbReference>
<reference evidence="2" key="1">
    <citation type="journal article" date="2006" name="Science">
        <title>Ancient noncoding elements conserved in the human genome.</title>
        <authorList>
            <person name="Venkatesh B."/>
            <person name="Kirkness E.F."/>
            <person name="Loh Y.H."/>
            <person name="Halpern A.L."/>
            <person name="Lee A.P."/>
            <person name="Johnson J."/>
            <person name="Dandona N."/>
            <person name="Viswanathan L.D."/>
            <person name="Tay A."/>
            <person name="Venter J.C."/>
            <person name="Strausberg R.L."/>
            <person name="Brenner S."/>
        </authorList>
    </citation>
    <scope>NUCLEOTIDE SEQUENCE [LARGE SCALE GENOMIC DNA]</scope>
</reference>
<reference evidence="2" key="3">
    <citation type="journal article" date="2014" name="Nature">
        <title>Elephant shark genome provides unique insights into gnathostome evolution.</title>
        <authorList>
            <consortium name="International Elephant Shark Genome Sequencing Consortium"/>
            <person name="Venkatesh B."/>
            <person name="Lee A.P."/>
            <person name="Ravi V."/>
            <person name="Maurya A.K."/>
            <person name="Lian M.M."/>
            <person name="Swann J.B."/>
            <person name="Ohta Y."/>
            <person name="Flajnik M.F."/>
            <person name="Sutoh Y."/>
            <person name="Kasahara M."/>
            <person name="Hoon S."/>
            <person name="Gangu V."/>
            <person name="Roy S.W."/>
            <person name="Irimia M."/>
            <person name="Korzh V."/>
            <person name="Kondrychyn I."/>
            <person name="Lim Z.W."/>
            <person name="Tay B.H."/>
            <person name="Tohari S."/>
            <person name="Kong K.W."/>
            <person name="Ho S."/>
            <person name="Lorente-Galdos B."/>
            <person name="Quilez J."/>
            <person name="Marques-Bonet T."/>
            <person name="Raney B.J."/>
            <person name="Ingham P.W."/>
            <person name="Tay A."/>
            <person name="Hillier L.W."/>
            <person name="Minx P."/>
            <person name="Boehm T."/>
            <person name="Wilson R.K."/>
            <person name="Brenner S."/>
            <person name="Warren W.C."/>
        </authorList>
    </citation>
    <scope>NUCLEOTIDE SEQUENCE [LARGE SCALE GENOMIC DNA]</scope>
</reference>
<organism evidence="1 2">
    <name type="scientific">Callorhinchus milii</name>
    <name type="common">Ghost shark</name>
    <dbReference type="NCBI Taxonomy" id="7868"/>
    <lineage>
        <taxon>Eukaryota</taxon>
        <taxon>Metazoa</taxon>
        <taxon>Chordata</taxon>
        <taxon>Craniata</taxon>
        <taxon>Vertebrata</taxon>
        <taxon>Chondrichthyes</taxon>
        <taxon>Holocephali</taxon>
        <taxon>Chimaeriformes</taxon>
        <taxon>Callorhinchidae</taxon>
        <taxon>Callorhinchus</taxon>
    </lineage>
</organism>
<evidence type="ECO:0008006" key="3">
    <source>
        <dbReference type="Google" id="ProtNLM"/>
    </source>
</evidence>
<keyword evidence="2" id="KW-1185">Reference proteome</keyword>
<sequence length="125" mass="14221">PSATLWHDTDREVRSTVDWTENALYGDHIWFETNVSGDFCYTGEQNCVAKILQKSVSRKKCAACKIVVHTACIEHLEKVRLFQSPQCQGSGLEMACGERLDRWVEEEGFQTGLERGERGGERRRG</sequence>
<evidence type="ECO:0000313" key="1">
    <source>
        <dbReference type="Ensembl" id="ENSCMIP00000005425.1"/>
    </source>
</evidence>